<dbReference type="Proteomes" id="UP001066276">
    <property type="component" value="Chromosome 11"/>
</dbReference>
<proteinExistence type="predicted"/>
<gene>
    <name evidence="2" type="ORF">NDU88_002484</name>
</gene>
<name>A0AAV7LDW1_PLEWA</name>
<sequence>MPGTLQMCLPHGPSHRRVAGRRGEAKNATERFGASGIKPWAEAARVFRQGRRGLALCHRLGAPVSRAFCTWRSEAVNRTQLRGKTPASTVGEDLYMMPVKLRARGVSSGLSVASKQQQHFY</sequence>
<evidence type="ECO:0000313" key="3">
    <source>
        <dbReference type="Proteomes" id="UP001066276"/>
    </source>
</evidence>
<protein>
    <submittedName>
        <fullName evidence="2">Uncharacterized protein</fullName>
    </submittedName>
</protein>
<comment type="caution">
    <text evidence="2">The sequence shown here is derived from an EMBL/GenBank/DDBJ whole genome shotgun (WGS) entry which is preliminary data.</text>
</comment>
<evidence type="ECO:0000256" key="1">
    <source>
        <dbReference type="SAM" id="MobiDB-lite"/>
    </source>
</evidence>
<dbReference type="EMBL" id="JANPWB010000015">
    <property type="protein sequence ID" value="KAJ1089333.1"/>
    <property type="molecule type" value="Genomic_DNA"/>
</dbReference>
<accession>A0AAV7LDW1</accession>
<feature type="region of interest" description="Disordered" evidence="1">
    <location>
        <begin position="11"/>
        <end position="31"/>
    </location>
</feature>
<organism evidence="2 3">
    <name type="scientific">Pleurodeles waltl</name>
    <name type="common">Iberian ribbed newt</name>
    <dbReference type="NCBI Taxonomy" id="8319"/>
    <lineage>
        <taxon>Eukaryota</taxon>
        <taxon>Metazoa</taxon>
        <taxon>Chordata</taxon>
        <taxon>Craniata</taxon>
        <taxon>Vertebrata</taxon>
        <taxon>Euteleostomi</taxon>
        <taxon>Amphibia</taxon>
        <taxon>Batrachia</taxon>
        <taxon>Caudata</taxon>
        <taxon>Salamandroidea</taxon>
        <taxon>Salamandridae</taxon>
        <taxon>Pleurodelinae</taxon>
        <taxon>Pleurodeles</taxon>
    </lineage>
</organism>
<reference evidence="2" key="1">
    <citation type="journal article" date="2022" name="bioRxiv">
        <title>Sequencing and chromosome-scale assembly of the giantPleurodeles waltlgenome.</title>
        <authorList>
            <person name="Brown T."/>
            <person name="Elewa A."/>
            <person name="Iarovenko S."/>
            <person name="Subramanian E."/>
            <person name="Araus A.J."/>
            <person name="Petzold A."/>
            <person name="Susuki M."/>
            <person name="Suzuki K.-i.T."/>
            <person name="Hayashi T."/>
            <person name="Toyoda A."/>
            <person name="Oliveira C."/>
            <person name="Osipova E."/>
            <person name="Leigh N.D."/>
            <person name="Simon A."/>
            <person name="Yun M.H."/>
        </authorList>
    </citation>
    <scope>NUCLEOTIDE SEQUENCE</scope>
    <source>
        <strain evidence="2">20211129_DDA</strain>
        <tissue evidence="2">Liver</tissue>
    </source>
</reference>
<dbReference type="AlphaFoldDB" id="A0AAV7LDW1"/>
<keyword evidence="3" id="KW-1185">Reference proteome</keyword>
<evidence type="ECO:0000313" key="2">
    <source>
        <dbReference type="EMBL" id="KAJ1089333.1"/>
    </source>
</evidence>